<feature type="non-terminal residue" evidence="10">
    <location>
        <position position="327"/>
    </location>
</feature>
<dbReference type="PANTHER" id="PTHR24394:SF29">
    <property type="entry name" value="MYONEURIN"/>
    <property type="match status" value="1"/>
</dbReference>
<dbReference type="GO" id="GO:0005634">
    <property type="term" value="C:nucleus"/>
    <property type="evidence" value="ECO:0007669"/>
    <property type="project" value="UniProtKB-SubCell"/>
</dbReference>
<evidence type="ECO:0000313" key="10">
    <source>
        <dbReference type="EMBL" id="CAL4114599.1"/>
    </source>
</evidence>
<keyword evidence="3" id="KW-0677">Repeat</keyword>
<evidence type="ECO:0000256" key="6">
    <source>
        <dbReference type="ARBA" id="ARBA00023242"/>
    </source>
</evidence>
<comment type="subcellular location">
    <subcellularLocation>
        <location evidence="1">Nucleus</location>
    </subcellularLocation>
</comment>
<dbReference type="SMART" id="SM00355">
    <property type="entry name" value="ZnF_C2H2"/>
    <property type="match status" value="2"/>
</dbReference>
<accession>A0AAV2R5X1</accession>
<evidence type="ECO:0000256" key="1">
    <source>
        <dbReference type="ARBA" id="ARBA00004123"/>
    </source>
</evidence>
<organism evidence="10 11">
    <name type="scientific">Meganyctiphanes norvegica</name>
    <name type="common">Northern krill</name>
    <name type="synonym">Thysanopoda norvegica</name>
    <dbReference type="NCBI Taxonomy" id="48144"/>
    <lineage>
        <taxon>Eukaryota</taxon>
        <taxon>Metazoa</taxon>
        <taxon>Ecdysozoa</taxon>
        <taxon>Arthropoda</taxon>
        <taxon>Crustacea</taxon>
        <taxon>Multicrustacea</taxon>
        <taxon>Malacostraca</taxon>
        <taxon>Eumalacostraca</taxon>
        <taxon>Eucarida</taxon>
        <taxon>Euphausiacea</taxon>
        <taxon>Euphausiidae</taxon>
        <taxon>Meganyctiphanes</taxon>
    </lineage>
</organism>
<feature type="region of interest" description="Disordered" evidence="8">
    <location>
        <begin position="199"/>
        <end position="230"/>
    </location>
</feature>
<dbReference type="AlphaFoldDB" id="A0AAV2R5X1"/>
<dbReference type="PROSITE" id="PS00028">
    <property type="entry name" value="ZINC_FINGER_C2H2_1"/>
    <property type="match status" value="2"/>
</dbReference>
<dbReference type="GO" id="GO:0008270">
    <property type="term" value="F:zinc ion binding"/>
    <property type="evidence" value="ECO:0007669"/>
    <property type="project" value="UniProtKB-KW"/>
</dbReference>
<evidence type="ECO:0000256" key="7">
    <source>
        <dbReference type="PROSITE-ProRule" id="PRU00042"/>
    </source>
</evidence>
<gene>
    <name evidence="10" type="ORF">MNOR_LOCUS20468</name>
</gene>
<dbReference type="InterPro" id="IPR013087">
    <property type="entry name" value="Znf_C2H2_type"/>
</dbReference>
<evidence type="ECO:0000256" key="8">
    <source>
        <dbReference type="SAM" id="MobiDB-lite"/>
    </source>
</evidence>
<feature type="compositionally biased region" description="Polar residues" evidence="8">
    <location>
        <begin position="199"/>
        <end position="229"/>
    </location>
</feature>
<dbReference type="InterPro" id="IPR036236">
    <property type="entry name" value="Znf_C2H2_sf"/>
</dbReference>
<dbReference type="SUPFAM" id="SSF57667">
    <property type="entry name" value="beta-beta-alpha zinc fingers"/>
    <property type="match status" value="1"/>
</dbReference>
<keyword evidence="2" id="KW-0479">Metal-binding</keyword>
<dbReference type="EMBL" id="CAXKWB010015839">
    <property type="protein sequence ID" value="CAL4114599.1"/>
    <property type="molecule type" value="Genomic_DNA"/>
</dbReference>
<dbReference type="GO" id="GO:0000981">
    <property type="term" value="F:DNA-binding transcription factor activity, RNA polymerase II-specific"/>
    <property type="evidence" value="ECO:0007669"/>
    <property type="project" value="TreeGrafter"/>
</dbReference>
<sequence length="327" mass="37609">MTTPNRDMKPRTFESIAICHLYSFSKGLVYMIRQSLCDDFFNSVPQGLERLAPGASLFHILPDEEFEKFMPQCICVTCFNMAVDFQVFLDAAMNNQKSFLDQIISYSKHSFVEEHKISPYSSTPNHMETIIVGNETLLKVKNINHKKLHNLTGNEIIRSNDNTVHKIKYNLQLTHKDHQHYRKKETVMKIKSNLQTGIQNFPNISTDKSTNTIENLSNSKSENDGTSKSAGIIENEDNLTSIDHHKAEKENSTKKSIACSQCNRMFHRPSELKSHILSHSNNRPHKCSMCSMSFKYQRNLKEHSSIHSENPEYICAICGMTFRQRSK</sequence>
<evidence type="ECO:0000256" key="2">
    <source>
        <dbReference type="ARBA" id="ARBA00022723"/>
    </source>
</evidence>
<protein>
    <recommendedName>
        <fullName evidence="9">C2H2-type domain-containing protein</fullName>
    </recommendedName>
</protein>
<proteinExistence type="predicted"/>
<dbReference type="Proteomes" id="UP001497623">
    <property type="component" value="Unassembled WGS sequence"/>
</dbReference>
<keyword evidence="5" id="KW-0862">Zinc</keyword>
<evidence type="ECO:0000256" key="4">
    <source>
        <dbReference type="ARBA" id="ARBA00022771"/>
    </source>
</evidence>
<keyword evidence="6" id="KW-0539">Nucleus</keyword>
<comment type="caution">
    <text evidence="10">The sequence shown here is derived from an EMBL/GenBank/DDBJ whole genome shotgun (WGS) entry which is preliminary data.</text>
</comment>
<evidence type="ECO:0000256" key="5">
    <source>
        <dbReference type="ARBA" id="ARBA00022833"/>
    </source>
</evidence>
<feature type="domain" description="C2H2-type" evidence="9">
    <location>
        <begin position="285"/>
        <end position="312"/>
    </location>
</feature>
<evidence type="ECO:0000313" key="11">
    <source>
        <dbReference type="Proteomes" id="UP001497623"/>
    </source>
</evidence>
<name>A0AAV2R5X1_MEGNR</name>
<dbReference type="Pfam" id="PF00096">
    <property type="entry name" value="zf-C2H2"/>
    <property type="match status" value="2"/>
</dbReference>
<dbReference type="Gene3D" id="3.30.160.60">
    <property type="entry name" value="Classic Zinc Finger"/>
    <property type="match status" value="2"/>
</dbReference>
<dbReference type="PANTHER" id="PTHR24394">
    <property type="entry name" value="ZINC FINGER PROTEIN"/>
    <property type="match status" value="1"/>
</dbReference>
<keyword evidence="4 7" id="KW-0863">Zinc-finger</keyword>
<keyword evidence="11" id="KW-1185">Reference proteome</keyword>
<evidence type="ECO:0000256" key="3">
    <source>
        <dbReference type="ARBA" id="ARBA00022737"/>
    </source>
</evidence>
<feature type="domain" description="C2H2-type" evidence="9">
    <location>
        <begin position="257"/>
        <end position="284"/>
    </location>
</feature>
<reference evidence="10 11" key="1">
    <citation type="submission" date="2024-05" db="EMBL/GenBank/DDBJ databases">
        <authorList>
            <person name="Wallberg A."/>
        </authorList>
    </citation>
    <scope>NUCLEOTIDE SEQUENCE [LARGE SCALE GENOMIC DNA]</scope>
</reference>
<dbReference type="PROSITE" id="PS50157">
    <property type="entry name" value="ZINC_FINGER_C2H2_2"/>
    <property type="match status" value="2"/>
</dbReference>
<evidence type="ECO:0000259" key="9">
    <source>
        <dbReference type="PROSITE" id="PS50157"/>
    </source>
</evidence>